<dbReference type="Proteomes" id="UP000001382">
    <property type="component" value="Chromosome"/>
</dbReference>
<dbReference type="eggNOG" id="COG0457">
    <property type="taxonomic scope" value="Bacteria"/>
</dbReference>
<dbReference type="OrthoDB" id="5180013at2"/>
<protein>
    <recommendedName>
        <fullName evidence="3">Tetratricopeptide repeat-containing protein</fullName>
    </recommendedName>
</protein>
<dbReference type="STRING" id="526225.Gobs_2513"/>
<accession>D2S5A3</accession>
<dbReference type="Pfam" id="PF20308">
    <property type="entry name" value="TPR-S"/>
    <property type="match status" value="1"/>
</dbReference>
<dbReference type="KEGG" id="gob:Gobs_2513"/>
<name>D2S5A3_GEOOG</name>
<proteinExistence type="predicted"/>
<keyword evidence="2" id="KW-1185">Reference proteome</keyword>
<evidence type="ECO:0000313" key="2">
    <source>
        <dbReference type="Proteomes" id="UP000001382"/>
    </source>
</evidence>
<dbReference type="AlphaFoldDB" id="D2S5A3"/>
<reference evidence="1 2" key="1">
    <citation type="journal article" date="2010" name="Stand. Genomic Sci.">
        <title>Complete genome sequence of Geodermatophilus obscurus type strain (G-20).</title>
        <authorList>
            <person name="Ivanova N."/>
            <person name="Sikorski J."/>
            <person name="Jando M."/>
            <person name="Munk C."/>
            <person name="Lapidus A."/>
            <person name="Glavina Del Rio T."/>
            <person name="Copeland A."/>
            <person name="Tice H."/>
            <person name="Cheng J.-F."/>
            <person name="Lucas S."/>
            <person name="Chen F."/>
            <person name="Nolan M."/>
            <person name="Bruce D."/>
            <person name="Goodwin L."/>
            <person name="Pitluck S."/>
            <person name="Mavromatis K."/>
            <person name="Mikhailova N."/>
            <person name="Pati A."/>
            <person name="Chen A."/>
            <person name="Palaniappan K."/>
            <person name="Land M."/>
            <person name="Hauser L."/>
            <person name="Chang Y.-J."/>
            <person name="Jeffries C.D."/>
            <person name="Meincke L."/>
            <person name="Brettin T."/>
            <person name="Detter J.C."/>
            <person name="Detter J.C."/>
            <person name="Rohde M."/>
            <person name="Goeker M."/>
            <person name="Bristow J."/>
            <person name="Eisen J.A."/>
            <person name="Markowitz V."/>
            <person name="Hugenholtz P."/>
            <person name="Kyrpides N.C."/>
            <person name="Klenk H.-P."/>
        </authorList>
    </citation>
    <scope>NUCLEOTIDE SEQUENCE [LARGE SCALE GENOMIC DNA]</scope>
    <source>
        <strain evidence="2">ATCC 25078 / DSM 43160 / JCM 3152 / KCC A-0152 / KCTC 9177 / NBRC 13315 / NRRL B-3577 / G-20</strain>
    </source>
</reference>
<dbReference type="InterPro" id="IPR046880">
    <property type="entry name" value="TPR-S"/>
</dbReference>
<reference evidence="2" key="2">
    <citation type="submission" date="2010-01" db="EMBL/GenBank/DDBJ databases">
        <title>The complete genome of Geodermatophilus obscurus DSM 43160.</title>
        <authorList>
            <consortium name="US DOE Joint Genome Institute (JGI-PGF)"/>
            <person name="Lucas S."/>
            <person name="Copeland A."/>
            <person name="Lapidus A."/>
            <person name="Glavina del Rio T."/>
            <person name="Dalin E."/>
            <person name="Tice H."/>
            <person name="Bruce D."/>
            <person name="Goodwin L."/>
            <person name="Pitluck S."/>
            <person name="Kyrpides N."/>
            <person name="Mavromatis K."/>
            <person name="Ivanova N."/>
            <person name="Munk A.C."/>
            <person name="Brettin T."/>
            <person name="Detter J.C."/>
            <person name="Han C."/>
            <person name="Larimer F."/>
            <person name="Land M."/>
            <person name="Hauser L."/>
            <person name="Markowitz V."/>
            <person name="Cheng J.-F."/>
            <person name="Hugenholtz P."/>
            <person name="Woyke T."/>
            <person name="Wu D."/>
            <person name="Jando M."/>
            <person name="Schneider S."/>
            <person name="Klenk H.-P."/>
            <person name="Eisen J.A."/>
        </authorList>
    </citation>
    <scope>NUCLEOTIDE SEQUENCE [LARGE SCALE GENOMIC DNA]</scope>
    <source>
        <strain evidence="2">ATCC 25078 / DSM 43160 / JCM 3152 / KCC A-0152 / KCTC 9177 / NBRC 13315 / NRRL B-3577 / G-20</strain>
    </source>
</reference>
<dbReference type="RefSeq" id="WP_012948618.1">
    <property type="nucleotide sequence ID" value="NC_013757.1"/>
</dbReference>
<evidence type="ECO:0008006" key="3">
    <source>
        <dbReference type="Google" id="ProtNLM"/>
    </source>
</evidence>
<dbReference type="EMBL" id="CP001867">
    <property type="protein sequence ID" value="ADB75183.1"/>
    <property type="molecule type" value="Genomic_DNA"/>
</dbReference>
<organism evidence="1 2">
    <name type="scientific">Geodermatophilus obscurus (strain ATCC 25078 / DSM 43160 / JCM 3152 / CCUG 61914 / KCC A-0152 / KCTC 9177 / NBRC 13315 / NRRL B-3577 / G-20)</name>
    <dbReference type="NCBI Taxonomy" id="526225"/>
    <lineage>
        <taxon>Bacteria</taxon>
        <taxon>Bacillati</taxon>
        <taxon>Actinomycetota</taxon>
        <taxon>Actinomycetes</taxon>
        <taxon>Geodermatophilales</taxon>
        <taxon>Geodermatophilaceae</taxon>
        <taxon>Geodermatophilus</taxon>
    </lineage>
</organism>
<evidence type="ECO:0000313" key="1">
    <source>
        <dbReference type="EMBL" id="ADB75183.1"/>
    </source>
</evidence>
<gene>
    <name evidence="1" type="ordered locus">Gobs_2513</name>
</gene>
<dbReference type="HOGENOM" id="CLU_410924_0_0_11"/>
<sequence length="668" mass="72414">MLLVHAGNRVDADGDGSPGRFPAGQVPYVRYRLGRLLAHLRPDVVVSAAAAGSDLLVLQEALRLGLAVHVVLPFARETFRERSVADRGGDWAEAFDRVLDTVTGGAAGCALVEHDLPGTAAGFRQGNQALLDHARALRGEGGALAVALRHRDPQGPPSVTDDFVERAQEQGLPWIDLDPGVRPGEQRSAFVAMPFGVKPHGSGSVDCDRVFGTLVVPALEDADLRWERADAQVDTGIIHVGMIERLGNADVVVVDTVTRNPNVFYELGLRHCLADRTTVLLGPAGDPPPFDVRPIRHFTYRLTDGVIDESSAGATVQTLRAVLDPERLQHGRRDSPVFEFFQVQRQLLRVRGDAEAGVSRSLELHQQVTGAVTGRDVARLKALLGDVRTAEVDEDQRRQLLLRVGAALRELGRYEEAVDALRVLHPGPGHGSFVLWVQQLALALRRRGEADLAGGRDPEPAWTEAQDLLDRALRLGDDPESCGIAAGLQKRRGLRALTTGDRSLAAVHIRAAAELYERGFAAEPSDYYTGSNAVATLRLLAQRLGGPPDLLARAQRLAPVVEFFAERAAGTVGDPFWPRVTTAELALTRHLLHGNPDLGAVEDAYLRATVLRPTPDQVRAVLDQFDLYGRLGDPPELLERLAARFRPLLPQRRAAQAAQAPTYPGPPT</sequence>